<dbReference type="PANTHER" id="PTHR12558">
    <property type="entry name" value="CELL DIVISION CYCLE 16,23,27"/>
    <property type="match status" value="1"/>
</dbReference>
<dbReference type="Proteomes" id="UP000267223">
    <property type="component" value="Unassembled WGS sequence"/>
</dbReference>
<dbReference type="Gene3D" id="1.25.40.10">
    <property type="entry name" value="Tetratricopeptide repeat domain"/>
    <property type="match status" value="8"/>
</dbReference>
<feature type="repeat" description="TPR" evidence="1">
    <location>
        <begin position="655"/>
        <end position="688"/>
    </location>
</feature>
<dbReference type="OrthoDB" id="9814448at2"/>
<name>A0A3M9ND17_9BACT</name>
<dbReference type="InterPro" id="IPR019734">
    <property type="entry name" value="TPR_rpt"/>
</dbReference>
<evidence type="ECO:0000256" key="1">
    <source>
        <dbReference type="PROSITE-ProRule" id="PRU00339"/>
    </source>
</evidence>
<accession>A0A3M9ND17</accession>
<gene>
    <name evidence="3" type="ORF">EFY79_11795</name>
</gene>
<dbReference type="SUPFAM" id="SSF48452">
    <property type="entry name" value="TPR-like"/>
    <property type="match status" value="5"/>
</dbReference>
<organism evidence="3 4">
    <name type="scientific">Hanamia caeni</name>
    <dbReference type="NCBI Taxonomy" id="2294116"/>
    <lineage>
        <taxon>Bacteria</taxon>
        <taxon>Pseudomonadati</taxon>
        <taxon>Bacteroidota</taxon>
        <taxon>Chitinophagia</taxon>
        <taxon>Chitinophagales</taxon>
        <taxon>Chitinophagaceae</taxon>
        <taxon>Hanamia</taxon>
    </lineage>
</organism>
<keyword evidence="2" id="KW-0732">Signal</keyword>
<dbReference type="Pfam" id="PF13181">
    <property type="entry name" value="TPR_8"/>
    <property type="match status" value="3"/>
</dbReference>
<evidence type="ECO:0000256" key="2">
    <source>
        <dbReference type="SAM" id="SignalP"/>
    </source>
</evidence>
<comment type="caution">
    <text evidence="3">The sequence shown here is derived from an EMBL/GenBank/DDBJ whole genome shotgun (WGS) entry which is preliminary data.</text>
</comment>
<keyword evidence="4" id="KW-1185">Reference proteome</keyword>
<dbReference type="RefSeq" id="WP_123120921.1">
    <property type="nucleotide sequence ID" value="NZ_RJJR01000009.1"/>
</dbReference>
<evidence type="ECO:0000313" key="4">
    <source>
        <dbReference type="Proteomes" id="UP000267223"/>
    </source>
</evidence>
<dbReference type="Pfam" id="PF13432">
    <property type="entry name" value="TPR_16"/>
    <property type="match status" value="4"/>
</dbReference>
<dbReference type="Pfam" id="PF13174">
    <property type="entry name" value="TPR_6"/>
    <property type="match status" value="2"/>
</dbReference>
<feature type="repeat" description="TPR" evidence="1">
    <location>
        <begin position="618"/>
        <end position="651"/>
    </location>
</feature>
<dbReference type="PROSITE" id="PS50005">
    <property type="entry name" value="TPR"/>
    <property type="match status" value="2"/>
</dbReference>
<dbReference type="PANTHER" id="PTHR12558:SF13">
    <property type="entry name" value="CELL DIVISION CYCLE PROTEIN 27 HOMOLOG"/>
    <property type="match status" value="1"/>
</dbReference>
<protein>
    <submittedName>
        <fullName evidence="3">Tetratricopeptide repeat protein</fullName>
    </submittedName>
</protein>
<proteinExistence type="predicted"/>
<dbReference type="SUPFAM" id="SSF81901">
    <property type="entry name" value="HCP-like"/>
    <property type="match status" value="1"/>
</dbReference>
<feature type="signal peptide" evidence="2">
    <location>
        <begin position="1"/>
        <end position="21"/>
    </location>
</feature>
<feature type="chain" id="PRO_5018205656" evidence="2">
    <location>
        <begin position="22"/>
        <end position="1015"/>
    </location>
</feature>
<sequence>MTRFFLSFLFIVFSIPCFSQANYSVTDPEKDFKEAEYFFLKGEYSLAYPLLKPLLDKYPENTKSSHAYLNQDIEYYFVVCELKLNQSIAEEAAKRFIDAANNEPRQQLMSFHLAQYYFLRNDYARAVVYYERAGYNNLSNEQIADAKFELAYSYFEVGQYNSAKPLFDEIHQLPSNKYYYDANYYYGFLSYRDRDYNNALSSFQKVESIPKYRGLVPYYISQIYYFQGNKDQALQYGQSKIGQNDVYNRKEMNLLMGQIYFEKKEFSKALPLLEAYVKNTDKVSKEVMYELSYCYYNANDVQKAIEGFKQLSNEKDSLGQNSMYLLGDLYLKTGQKENARNAFLYSADNNSNAKQQEISRFNYAKLSYELGYQDIALNSLNKFLDLYPQSAYANEAKEIIINLLANTNNYSEALSLYQSFSQPTPTMKRIYPKILFGKATEYINNQKLDEADDLLTKVIRDPDAGPVLPFAYFWKGEVSYRLNRYDEAIKNMNSYLQAGGIQGEANPKDASYVLGYSYLNLENYSQALANFKQVAPVINSQSSNLQQDAYVRSADCYFMMKDYAAAKNMYQNVINNGLDQSDYALYQVALINGIRSPSEKIKTFNTLTEKYPQSDLVAESYMQIANAYMVQEKFRDAIPYLNKILDIKSASGQYPKVYLKLGLANYNLNNNNEALQDYQKLINQYPQSEEANEALDNLRNIYVEMGKPNDYVAFVQKAGKVISVSEADSVTYAAAELQYSNNDCAAAISSFNNYLSKFPQGAYALNANFYKSECYSRNKDWQNALKGYEAVLGQGASPFAERSAYAAARINYFELKDYQQSKTYFSKLLELSTTPENQLEALRGLVRSYYQTKDFAEANNIAKELLTKKGISTDDKAIANLVLGKSLQVNNQCPDAIKAFKEVSATNKSEWGAEARFETANCYYMLNQLPTAEKAALEVIKVTGSYDYWVAKSYILLGDIYLAEGDYFNAKATYKSVADNATIPDLKKEAQTKLDAAIADEQQHSKVQSSPSNSK</sequence>
<evidence type="ECO:0000313" key="3">
    <source>
        <dbReference type="EMBL" id="RNI35641.1"/>
    </source>
</evidence>
<dbReference type="EMBL" id="RJJR01000009">
    <property type="protein sequence ID" value="RNI35641.1"/>
    <property type="molecule type" value="Genomic_DNA"/>
</dbReference>
<dbReference type="InterPro" id="IPR011990">
    <property type="entry name" value="TPR-like_helical_dom_sf"/>
</dbReference>
<dbReference type="AlphaFoldDB" id="A0A3M9ND17"/>
<reference evidence="3 4" key="1">
    <citation type="submission" date="2018-11" db="EMBL/GenBank/DDBJ databases">
        <title>Draft genome sequence of Ferruginibacter sp. BO-59.</title>
        <authorList>
            <person name="Im W.T."/>
        </authorList>
    </citation>
    <scope>NUCLEOTIDE SEQUENCE [LARGE SCALE GENOMIC DNA]</scope>
    <source>
        <strain evidence="3 4">BO-59</strain>
    </source>
</reference>
<keyword evidence="1" id="KW-0802">TPR repeat</keyword>
<dbReference type="SMART" id="SM00028">
    <property type="entry name" value="TPR"/>
    <property type="match status" value="12"/>
</dbReference>